<dbReference type="InterPro" id="IPR031321">
    <property type="entry name" value="UCP012641"/>
</dbReference>
<protein>
    <recommendedName>
        <fullName evidence="1">Zinc-ribbon domain-containing protein</fullName>
    </recommendedName>
</protein>
<dbReference type="Pfam" id="PF10005">
    <property type="entry name" value="Zn_ribbon_DZR_6"/>
    <property type="match status" value="1"/>
</dbReference>
<dbReference type="OrthoDB" id="256753at2"/>
<proteinExistence type="predicted"/>
<evidence type="ECO:0000259" key="1">
    <source>
        <dbReference type="Pfam" id="PF10005"/>
    </source>
</evidence>
<dbReference type="Pfam" id="PF15887">
    <property type="entry name" value="Peptidase_Mx"/>
    <property type="match status" value="1"/>
</dbReference>
<dbReference type="EMBL" id="RCTF01000002">
    <property type="protein sequence ID" value="RLP81095.1"/>
    <property type="molecule type" value="Genomic_DNA"/>
</dbReference>
<sequence length="370" mass="41646">MRLFQCEACGQLIHFENRVCGQCGHPLGYLPDVNDLSAVEAEPEEGIVRSLRDGQRYRFCANAALDGCNWLLPEEQEGDYCRACRHNHTVPDLADPVNLEKWMRIERAKHRLIYSLLQLGLPLENREDRVGGLCFDFLADRPDAPELPRVMTGHEEGLITIALAEADDVERERRRTDLGEPYRTLLGHFRHEVGHYYWNRLVRDEHHLEACRAVFGDERADYGAALQAHYDNGPPPDWQANFVSSYAAAHPWEDFAETFKHYIHIVDTLEMARAFGMKVRPSLDRSGLLEALVEFNPYQPASIEQLVEDWAPLTVALNSLNRCLGMADAYPFVLTPSVVTKLGFINDLVHGLAAVDAPAPVAAPSQPAPA</sequence>
<keyword evidence="3" id="KW-1185">Reference proteome</keyword>
<dbReference type="Proteomes" id="UP000269692">
    <property type="component" value="Unassembled WGS sequence"/>
</dbReference>
<accession>A0A3L7AMA8</accession>
<comment type="caution">
    <text evidence="2">The sequence shown here is derived from an EMBL/GenBank/DDBJ whole genome shotgun (WGS) entry which is preliminary data.</text>
</comment>
<evidence type="ECO:0000313" key="3">
    <source>
        <dbReference type="Proteomes" id="UP000269692"/>
    </source>
</evidence>
<evidence type="ECO:0000313" key="2">
    <source>
        <dbReference type="EMBL" id="RLP81095.1"/>
    </source>
</evidence>
<dbReference type="AlphaFoldDB" id="A0A3L7AMA8"/>
<reference evidence="2 3" key="1">
    <citation type="submission" date="2018-10" db="EMBL/GenBank/DDBJ databases">
        <title>Xanthobacter tagetidis genome sequencing and assembly.</title>
        <authorList>
            <person name="Maclea K.S."/>
            <person name="Goen A.E."/>
            <person name="Fatima S.A."/>
        </authorList>
    </citation>
    <scope>NUCLEOTIDE SEQUENCE [LARGE SCALE GENOMIC DNA]</scope>
    <source>
        <strain evidence="2 3">ATCC 700314</strain>
    </source>
</reference>
<dbReference type="RefSeq" id="WP_121621947.1">
    <property type="nucleotide sequence ID" value="NZ_JACIIW010000003.1"/>
</dbReference>
<feature type="domain" description="Zinc-ribbon" evidence="1">
    <location>
        <begin position="3"/>
        <end position="94"/>
    </location>
</feature>
<dbReference type="PIRSF" id="PIRSF012641">
    <property type="entry name" value="UCP012641"/>
    <property type="match status" value="1"/>
</dbReference>
<dbReference type="InterPro" id="IPR011201">
    <property type="entry name" value="Zinc-ribbon_6_bact"/>
</dbReference>
<organism evidence="2 3">
    <name type="scientific">Xanthobacter tagetidis</name>
    <dbReference type="NCBI Taxonomy" id="60216"/>
    <lineage>
        <taxon>Bacteria</taxon>
        <taxon>Pseudomonadati</taxon>
        <taxon>Pseudomonadota</taxon>
        <taxon>Alphaproteobacteria</taxon>
        <taxon>Hyphomicrobiales</taxon>
        <taxon>Xanthobacteraceae</taxon>
        <taxon>Xanthobacter</taxon>
    </lineage>
</organism>
<dbReference type="Gene3D" id="3.40.390.70">
    <property type="match status" value="1"/>
</dbReference>
<name>A0A3L7AMA8_9HYPH</name>
<gene>
    <name evidence="2" type="ORF">D9R14_03630</name>
</gene>